<dbReference type="Proteomes" id="UP001500368">
    <property type="component" value="Unassembled WGS sequence"/>
</dbReference>
<accession>A0ABP9G0T3</accession>
<keyword evidence="2" id="KW-1185">Reference proteome</keyword>
<evidence type="ECO:0008006" key="3">
    <source>
        <dbReference type="Google" id="ProtNLM"/>
    </source>
</evidence>
<reference evidence="2" key="1">
    <citation type="journal article" date="2019" name="Int. J. Syst. Evol. Microbiol.">
        <title>The Global Catalogue of Microorganisms (GCM) 10K type strain sequencing project: providing services to taxonomists for standard genome sequencing and annotation.</title>
        <authorList>
            <consortium name="The Broad Institute Genomics Platform"/>
            <consortium name="The Broad Institute Genome Sequencing Center for Infectious Disease"/>
            <person name="Wu L."/>
            <person name="Ma J."/>
        </authorList>
    </citation>
    <scope>NUCLEOTIDE SEQUENCE [LARGE SCALE GENOMIC DNA]</scope>
    <source>
        <strain evidence="2">JCM 19129</strain>
    </source>
</reference>
<protein>
    <recommendedName>
        <fullName evidence="3">DUF4398 domain-containing protein</fullName>
    </recommendedName>
</protein>
<name>A0ABP9G0T3_9MICC</name>
<comment type="caution">
    <text evidence="1">The sequence shown here is derived from an EMBL/GenBank/DDBJ whole genome shotgun (WGS) entry which is preliminary data.</text>
</comment>
<organism evidence="1 2">
    <name type="scientific">Nesterenkonia rhizosphaerae</name>
    <dbReference type="NCBI Taxonomy" id="1348272"/>
    <lineage>
        <taxon>Bacteria</taxon>
        <taxon>Bacillati</taxon>
        <taxon>Actinomycetota</taxon>
        <taxon>Actinomycetes</taxon>
        <taxon>Micrococcales</taxon>
        <taxon>Micrococcaceae</taxon>
        <taxon>Nesterenkonia</taxon>
    </lineage>
</organism>
<proteinExistence type="predicted"/>
<evidence type="ECO:0000313" key="2">
    <source>
        <dbReference type="Proteomes" id="UP001500368"/>
    </source>
</evidence>
<sequence>MATTGNPLYPDSEATLLAYAVARADLRDAVERAEYLPDDQRLSDARDKAEQIYLQAMKRAAATAEGRNHLNRELRAAQQELEQSVAPGIDLAQLKQRQNLRLASGIASSHPKAISWGESYQRISEALASQGYGAGSTVVPGSEALQEIANWGEHDVRFLIGPSREPITRTLINVSEDSLAFHVRAQGSLRSHTAYIRIQPGQVMYRDARGNYLTAQAHTQGGLPYAIYSPKES</sequence>
<evidence type="ECO:0000313" key="1">
    <source>
        <dbReference type="EMBL" id="GAA4925063.1"/>
    </source>
</evidence>
<dbReference type="EMBL" id="BAABLW010000007">
    <property type="protein sequence ID" value="GAA4925063.1"/>
    <property type="molecule type" value="Genomic_DNA"/>
</dbReference>
<gene>
    <name evidence="1" type="ORF">GCM10025790_22950</name>
</gene>